<dbReference type="PANTHER" id="PTHR10545">
    <property type="entry name" value="DIAMINE N-ACETYLTRANSFERASE"/>
    <property type="match status" value="1"/>
</dbReference>
<dbReference type="EMBL" id="OMOI01000001">
    <property type="protein sequence ID" value="SPF75596.1"/>
    <property type="molecule type" value="Genomic_DNA"/>
</dbReference>
<dbReference type="OrthoDB" id="9805924at2"/>
<dbReference type="Proteomes" id="UP000244911">
    <property type="component" value="Unassembled WGS sequence"/>
</dbReference>
<keyword evidence="1" id="KW-0808">Transferase</keyword>
<organism evidence="4 5">
    <name type="scientific">Aliiroseovarius pelagivivens</name>
    <dbReference type="NCBI Taxonomy" id="1639690"/>
    <lineage>
        <taxon>Bacteria</taxon>
        <taxon>Pseudomonadati</taxon>
        <taxon>Pseudomonadota</taxon>
        <taxon>Alphaproteobacteria</taxon>
        <taxon>Rhodobacterales</taxon>
        <taxon>Paracoccaceae</taxon>
        <taxon>Aliiroseovarius</taxon>
    </lineage>
</organism>
<proteinExistence type="predicted"/>
<evidence type="ECO:0000256" key="2">
    <source>
        <dbReference type="ARBA" id="ARBA00023315"/>
    </source>
</evidence>
<keyword evidence="2" id="KW-0012">Acyltransferase</keyword>
<dbReference type="SUPFAM" id="SSF55729">
    <property type="entry name" value="Acyl-CoA N-acyltransferases (Nat)"/>
    <property type="match status" value="1"/>
</dbReference>
<dbReference type="AlphaFoldDB" id="A0A2R8AHT1"/>
<dbReference type="GO" id="GO:0008080">
    <property type="term" value="F:N-acetyltransferase activity"/>
    <property type="evidence" value="ECO:0007669"/>
    <property type="project" value="TreeGrafter"/>
</dbReference>
<name>A0A2R8AHT1_9RHOB</name>
<dbReference type="CDD" id="cd04301">
    <property type="entry name" value="NAT_SF"/>
    <property type="match status" value="1"/>
</dbReference>
<evidence type="ECO:0000313" key="4">
    <source>
        <dbReference type="EMBL" id="SPF75596.1"/>
    </source>
</evidence>
<accession>A0A2R8AHT1</accession>
<dbReference type="Pfam" id="PF00583">
    <property type="entry name" value="Acetyltransf_1"/>
    <property type="match status" value="1"/>
</dbReference>
<dbReference type="RefSeq" id="WP_108855680.1">
    <property type="nucleotide sequence ID" value="NZ_OMOI01000001.1"/>
</dbReference>
<dbReference type="PANTHER" id="PTHR10545:SF42">
    <property type="entry name" value="ACETYLTRANSFERASE"/>
    <property type="match status" value="1"/>
</dbReference>
<feature type="domain" description="N-acetyltransferase" evidence="3">
    <location>
        <begin position="5"/>
        <end position="150"/>
    </location>
</feature>
<evidence type="ECO:0000313" key="5">
    <source>
        <dbReference type="Proteomes" id="UP000244911"/>
    </source>
</evidence>
<gene>
    <name evidence="4" type="ORF">ALP8811_00589</name>
</gene>
<dbReference type="PROSITE" id="PS51186">
    <property type="entry name" value="GNAT"/>
    <property type="match status" value="1"/>
</dbReference>
<protein>
    <recommendedName>
        <fullName evidence="3">N-acetyltransferase domain-containing protein</fullName>
    </recommendedName>
</protein>
<evidence type="ECO:0000259" key="3">
    <source>
        <dbReference type="PROSITE" id="PS51186"/>
    </source>
</evidence>
<dbReference type="Gene3D" id="3.40.630.30">
    <property type="match status" value="1"/>
</dbReference>
<evidence type="ECO:0000256" key="1">
    <source>
        <dbReference type="ARBA" id="ARBA00022679"/>
    </source>
</evidence>
<dbReference type="InterPro" id="IPR016181">
    <property type="entry name" value="Acyl_CoA_acyltransferase"/>
</dbReference>
<sequence>MPAEITIRPIRADDKPAWRALWTAYLEFYETKLDDAVYESSFARMLSGEPGEYQGLVAEQDGTLVGLTHFLFHRSMWSIENTCYLMDLYVDPNLRGGGVGRQLIEAVHKIAKDNGCSGTYWLTQEFNYKGRMLYDQVATRTPFIKYAKKD</sequence>
<dbReference type="InterPro" id="IPR000182">
    <property type="entry name" value="GNAT_dom"/>
</dbReference>
<dbReference type="InterPro" id="IPR051016">
    <property type="entry name" value="Diverse_Substrate_AcTransf"/>
</dbReference>
<keyword evidence="5" id="KW-1185">Reference proteome</keyword>
<reference evidence="4 5" key="1">
    <citation type="submission" date="2018-03" db="EMBL/GenBank/DDBJ databases">
        <authorList>
            <person name="Keele B.F."/>
        </authorList>
    </citation>
    <scope>NUCLEOTIDE SEQUENCE [LARGE SCALE GENOMIC DNA]</scope>
    <source>
        <strain evidence="4 5">CECT 8811</strain>
    </source>
</reference>